<dbReference type="RefSeq" id="WP_378036529.1">
    <property type="nucleotide sequence ID" value="NZ_JBHSIV010000012.1"/>
</dbReference>
<feature type="non-terminal residue" evidence="3">
    <location>
        <position position="455"/>
    </location>
</feature>
<dbReference type="Proteomes" id="UP001595947">
    <property type="component" value="Unassembled WGS sequence"/>
</dbReference>
<evidence type="ECO:0000313" key="4">
    <source>
        <dbReference type="Proteomes" id="UP001595947"/>
    </source>
</evidence>
<comment type="caution">
    <text evidence="3">The sequence shown here is derived from an EMBL/GenBank/DDBJ whole genome shotgun (WGS) entry which is preliminary data.</text>
</comment>
<protein>
    <submittedName>
        <fullName evidence="3">DUF222 domain-containing protein</fullName>
    </submittedName>
</protein>
<feature type="domain" description="DUF222" evidence="2">
    <location>
        <begin position="84"/>
        <end position="260"/>
    </location>
</feature>
<feature type="compositionally biased region" description="Pro residues" evidence="1">
    <location>
        <begin position="281"/>
        <end position="294"/>
    </location>
</feature>
<proteinExistence type="predicted"/>
<feature type="region of interest" description="Disordered" evidence="1">
    <location>
        <begin position="42"/>
        <end position="82"/>
    </location>
</feature>
<feature type="compositionally biased region" description="Basic residues" evidence="1">
    <location>
        <begin position="407"/>
        <end position="435"/>
    </location>
</feature>
<keyword evidence="4" id="KW-1185">Reference proteome</keyword>
<evidence type="ECO:0000259" key="2">
    <source>
        <dbReference type="Pfam" id="PF02720"/>
    </source>
</evidence>
<feature type="compositionally biased region" description="Acidic residues" evidence="1">
    <location>
        <begin position="48"/>
        <end position="57"/>
    </location>
</feature>
<feature type="compositionally biased region" description="Pro residues" evidence="1">
    <location>
        <begin position="319"/>
        <end position="336"/>
    </location>
</feature>
<feature type="compositionally biased region" description="Low complexity" evidence="1">
    <location>
        <begin position="337"/>
        <end position="377"/>
    </location>
</feature>
<organism evidence="3 4">
    <name type="scientific">Actinomycetospora atypica</name>
    <dbReference type="NCBI Taxonomy" id="1290095"/>
    <lineage>
        <taxon>Bacteria</taxon>
        <taxon>Bacillati</taxon>
        <taxon>Actinomycetota</taxon>
        <taxon>Actinomycetes</taxon>
        <taxon>Pseudonocardiales</taxon>
        <taxon>Pseudonocardiaceae</taxon>
        <taxon>Actinomycetospora</taxon>
    </lineage>
</organism>
<gene>
    <name evidence="3" type="ORF">ACFPBZ_13250</name>
</gene>
<evidence type="ECO:0000313" key="3">
    <source>
        <dbReference type="EMBL" id="MFC5063179.1"/>
    </source>
</evidence>
<dbReference type="InterPro" id="IPR003870">
    <property type="entry name" value="DUF222"/>
</dbReference>
<reference evidence="4" key="1">
    <citation type="journal article" date="2019" name="Int. J. Syst. Evol. Microbiol.">
        <title>The Global Catalogue of Microorganisms (GCM) 10K type strain sequencing project: providing services to taxonomists for standard genome sequencing and annotation.</title>
        <authorList>
            <consortium name="The Broad Institute Genomics Platform"/>
            <consortium name="The Broad Institute Genome Sequencing Center for Infectious Disease"/>
            <person name="Wu L."/>
            <person name="Ma J."/>
        </authorList>
    </citation>
    <scope>NUCLEOTIDE SEQUENCE [LARGE SCALE GENOMIC DNA]</scope>
    <source>
        <strain evidence="4">CGMCC 4.7093</strain>
    </source>
</reference>
<feature type="compositionally biased region" description="Polar residues" evidence="1">
    <location>
        <begin position="443"/>
        <end position="455"/>
    </location>
</feature>
<dbReference type="Pfam" id="PF02720">
    <property type="entry name" value="DUF222"/>
    <property type="match status" value="1"/>
</dbReference>
<name>A0ABV9YP94_9PSEU</name>
<dbReference type="EMBL" id="JBHSIV010000012">
    <property type="protein sequence ID" value="MFC5063179.1"/>
    <property type="molecule type" value="Genomic_DNA"/>
</dbReference>
<feature type="compositionally biased region" description="Low complexity" evidence="1">
    <location>
        <begin position="309"/>
        <end position="318"/>
    </location>
</feature>
<accession>A0ABV9YP94</accession>
<feature type="region of interest" description="Disordered" evidence="1">
    <location>
        <begin position="278"/>
        <end position="455"/>
    </location>
</feature>
<evidence type="ECO:0000256" key="1">
    <source>
        <dbReference type="SAM" id="MobiDB-lite"/>
    </source>
</evidence>
<sequence>MTAARWIEDPDHGAFDLLLPIPEPTLDDDGPDLTLADIHALTDRLDAPPEDDLDPNPDDTGWAIPGMPSDEGESDGGLSRTSQAALAEVTAAARAMRVEGARLYRAITALRESDAVTETGYKNLARLLEDHIRLDPAHVKRLAVHATALHPTTTASGTRVPAALPATAARVSDGEIGAEHVQVIERTITRLRALPADTALPDEVIDTTGEELATLAATRSPAALNRAATGILALLDADGTAPDDSTPPDNELHLRERHNGTLEGKFAYRDPAAAQQLIAASPPPPHPPKPPRWPTPTVAGRPAPTVNTARAPARTRCAPSPPAAPKPCSTSPPKPTPAASTSPTTTRTTTADATASATATPRSAASTTTRSTGTPRKATPPPTRPRLPATRLSIPRPTRNPTAQQPRNRRPTSRNRQPRRRMRHRRTQPRGRPRRCGPAPTTKAANGSRSPSPST</sequence>